<dbReference type="InterPro" id="IPR039424">
    <property type="entry name" value="SBP_5"/>
</dbReference>
<keyword evidence="6" id="KW-1185">Reference proteome</keyword>
<evidence type="ECO:0000313" key="5">
    <source>
        <dbReference type="EMBL" id="GGA99912.1"/>
    </source>
</evidence>
<dbReference type="InterPro" id="IPR030678">
    <property type="entry name" value="Peptide/Ni-bd"/>
</dbReference>
<dbReference type="InterPro" id="IPR000914">
    <property type="entry name" value="SBP_5_dom"/>
</dbReference>
<evidence type="ECO:0000259" key="4">
    <source>
        <dbReference type="Pfam" id="PF00496"/>
    </source>
</evidence>
<comment type="caution">
    <text evidence="5">The sequence shown here is derived from an EMBL/GenBank/DDBJ whole genome shotgun (WGS) entry which is preliminary data.</text>
</comment>
<organism evidence="5 6">
    <name type="scientific">Agarivorans gilvus</name>
    <dbReference type="NCBI Taxonomy" id="680279"/>
    <lineage>
        <taxon>Bacteria</taxon>
        <taxon>Pseudomonadati</taxon>
        <taxon>Pseudomonadota</taxon>
        <taxon>Gammaproteobacteria</taxon>
        <taxon>Alteromonadales</taxon>
        <taxon>Alteromonadaceae</taxon>
        <taxon>Agarivorans</taxon>
    </lineage>
</organism>
<feature type="domain" description="Solute-binding protein family 5" evidence="4">
    <location>
        <begin position="112"/>
        <end position="447"/>
    </location>
</feature>
<dbReference type="PANTHER" id="PTHR30290">
    <property type="entry name" value="PERIPLASMIC BINDING COMPONENT OF ABC TRANSPORTER"/>
    <property type="match status" value="1"/>
</dbReference>
<dbReference type="EMBL" id="BMDY01000005">
    <property type="protein sequence ID" value="GGA99912.1"/>
    <property type="molecule type" value="Genomic_DNA"/>
</dbReference>
<dbReference type="RefSeq" id="WP_055732406.1">
    <property type="nucleotide sequence ID" value="NZ_BMDY01000005.1"/>
</dbReference>
<gene>
    <name evidence="5" type="ORF">GCM10007414_11270</name>
</gene>
<dbReference type="Proteomes" id="UP000651977">
    <property type="component" value="Unassembled WGS sequence"/>
</dbReference>
<dbReference type="Gene3D" id="3.90.76.10">
    <property type="entry name" value="Dipeptide-binding Protein, Domain 1"/>
    <property type="match status" value="1"/>
</dbReference>
<keyword evidence="2" id="KW-0813">Transport</keyword>
<accession>A0ABQ1HZV1</accession>
<evidence type="ECO:0000256" key="2">
    <source>
        <dbReference type="ARBA" id="ARBA00022448"/>
    </source>
</evidence>
<proteinExistence type="inferred from homology"/>
<name>A0ABQ1HZV1_9ALTE</name>
<dbReference type="PIRSF" id="PIRSF002741">
    <property type="entry name" value="MppA"/>
    <property type="match status" value="1"/>
</dbReference>
<dbReference type="Gene3D" id="3.40.190.10">
    <property type="entry name" value="Periplasmic binding protein-like II"/>
    <property type="match status" value="1"/>
</dbReference>
<evidence type="ECO:0000256" key="1">
    <source>
        <dbReference type="ARBA" id="ARBA00005695"/>
    </source>
</evidence>
<sequence>MPKLFSVTKKAGFSRFFYRFFRCNVAVFCSYGVNSLLLPRKSKTQLGTWLVLLFMFGASVAQANAKELVWGTAFHTEPQPIVDDLDTSRNFVNHLLFDPLFLSDQQGRIGLGLVTKWKIISPTQVQFELRDGVKFHSGNLLSAEDVEWTFQQINQQANLHTLFAPIKSLRAINRLQFEVQTFRPFSQLIQRLSLVFPVDKQFYLAQQQAENGSHVVQISGTGAYKLSRYVPGIVTEFSVNPDYWRKREGNVSSIKVVPIKQVEMRMASLFSRDVDIIDHVPDSYVDLLNKDKQLSVIQTRGLKWLAIELNQHHPALAKRRVRQAINLAIDNARLAEGLGPYAMASTQLSIPGQAGYNEELLPRYNLLLAHQLLQQAGYAEGFSLSMAIPNSLFDEQSKVVSQLVSMLDRVNIRLVPSWLDEADYQANVSQCLSDLVLTRRQKDAGNVLSIARAMYLNDELDEPKQATRCRVYQNEEVSELILAAEQELDGEQRAVIIRELEKVMYQQAAFVPLYWQRKIWATNRRLDINSLNRNSLFPLFEHLQILD</sequence>
<evidence type="ECO:0000313" key="6">
    <source>
        <dbReference type="Proteomes" id="UP000651977"/>
    </source>
</evidence>
<protein>
    <submittedName>
        <fullName evidence="5">Cytochrome c</fullName>
    </submittedName>
</protein>
<keyword evidence="3" id="KW-0732">Signal</keyword>
<dbReference type="PANTHER" id="PTHR30290:SF9">
    <property type="entry name" value="OLIGOPEPTIDE-BINDING PROTEIN APPA"/>
    <property type="match status" value="1"/>
</dbReference>
<dbReference type="SUPFAM" id="SSF53850">
    <property type="entry name" value="Periplasmic binding protein-like II"/>
    <property type="match status" value="1"/>
</dbReference>
<dbReference type="Pfam" id="PF00496">
    <property type="entry name" value="SBP_bac_5"/>
    <property type="match status" value="1"/>
</dbReference>
<evidence type="ECO:0000256" key="3">
    <source>
        <dbReference type="ARBA" id="ARBA00022729"/>
    </source>
</evidence>
<dbReference type="Gene3D" id="3.10.105.10">
    <property type="entry name" value="Dipeptide-binding Protein, Domain 3"/>
    <property type="match status" value="1"/>
</dbReference>
<reference evidence="6" key="1">
    <citation type="journal article" date="2019" name="Int. J. Syst. Evol. Microbiol.">
        <title>The Global Catalogue of Microorganisms (GCM) 10K type strain sequencing project: providing services to taxonomists for standard genome sequencing and annotation.</title>
        <authorList>
            <consortium name="The Broad Institute Genomics Platform"/>
            <consortium name="The Broad Institute Genome Sequencing Center for Infectious Disease"/>
            <person name="Wu L."/>
            <person name="Ma J."/>
        </authorList>
    </citation>
    <scope>NUCLEOTIDE SEQUENCE [LARGE SCALE GENOMIC DNA]</scope>
    <source>
        <strain evidence="6">CGMCC 1.10131</strain>
    </source>
</reference>
<comment type="similarity">
    <text evidence="1">Belongs to the bacterial solute-binding protein 5 family.</text>
</comment>